<reference evidence="1 2" key="1">
    <citation type="submission" date="2018-08" db="EMBL/GenBank/DDBJ databases">
        <title>Bacillus chawlae sp. nov., Bacillus glennii sp. nov., and Bacillus saganii sp. nov. Isolated from the Vehicle Assembly Building at Kennedy Space Center where the Viking Spacecraft were Assembled.</title>
        <authorList>
            <person name="Seuylemezian A."/>
            <person name="Vaishampayan P."/>
        </authorList>
    </citation>
    <scope>NUCLEOTIDE SEQUENCE [LARGE SCALE GENOMIC DNA]</scope>
    <source>
        <strain evidence="1 2">V47-23a</strain>
    </source>
</reference>
<organism evidence="1 2">
    <name type="scientific">Peribacillus saganii</name>
    <dbReference type="NCBI Taxonomy" id="2303992"/>
    <lineage>
        <taxon>Bacteria</taxon>
        <taxon>Bacillati</taxon>
        <taxon>Bacillota</taxon>
        <taxon>Bacilli</taxon>
        <taxon>Bacillales</taxon>
        <taxon>Bacillaceae</taxon>
        <taxon>Peribacillus</taxon>
    </lineage>
</organism>
<evidence type="ECO:0000313" key="2">
    <source>
        <dbReference type="Proteomes" id="UP000264541"/>
    </source>
</evidence>
<name>A0A372LUZ9_9BACI</name>
<proteinExistence type="predicted"/>
<evidence type="ECO:0000313" key="1">
    <source>
        <dbReference type="EMBL" id="RFU71642.1"/>
    </source>
</evidence>
<gene>
    <name evidence="1" type="ORF">D0469_00605</name>
</gene>
<dbReference type="InterPro" id="IPR012655">
    <property type="entry name" value="YrzI"/>
</dbReference>
<dbReference type="RefSeq" id="WP_117324717.1">
    <property type="nucleotide sequence ID" value="NZ_QVTE01000001.1"/>
</dbReference>
<dbReference type="Pfam" id="PF09501">
    <property type="entry name" value="Bac_small_YrzI"/>
    <property type="match status" value="1"/>
</dbReference>
<keyword evidence="2" id="KW-1185">Reference proteome</keyword>
<comment type="caution">
    <text evidence="1">The sequence shown here is derived from an EMBL/GenBank/DDBJ whole genome shotgun (WGS) entry which is preliminary data.</text>
</comment>
<sequence>MTLNMLFFTITIKFKKMTAEDYLHQQQIKKLRDEYIDRAIQYRSYM</sequence>
<dbReference type="OrthoDB" id="2974285at2"/>
<accession>A0A372LUZ9</accession>
<dbReference type="AlphaFoldDB" id="A0A372LUZ9"/>
<protein>
    <submittedName>
        <fullName evidence="1">YrzI family small protein</fullName>
    </submittedName>
</protein>
<dbReference type="EMBL" id="QVTE01000001">
    <property type="protein sequence ID" value="RFU71642.1"/>
    <property type="molecule type" value="Genomic_DNA"/>
</dbReference>
<dbReference type="Proteomes" id="UP000264541">
    <property type="component" value="Unassembled WGS sequence"/>
</dbReference>